<evidence type="ECO:0000256" key="1">
    <source>
        <dbReference type="SAM" id="MobiDB-lite"/>
    </source>
</evidence>
<reference evidence="2" key="1">
    <citation type="submission" date="2023-11" db="EMBL/GenBank/DDBJ databases">
        <title>Genome assemblies of two species of porcelain crab, Petrolisthes cinctipes and Petrolisthes manimaculis (Anomura: Porcellanidae).</title>
        <authorList>
            <person name="Angst P."/>
        </authorList>
    </citation>
    <scope>NUCLEOTIDE SEQUENCE</scope>
    <source>
        <strain evidence="2">PB745_02</strain>
        <tissue evidence="2">Gill</tissue>
    </source>
</reference>
<dbReference type="EMBL" id="JAWZYT010005255">
    <property type="protein sequence ID" value="KAK4291120.1"/>
    <property type="molecule type" value="Genomic_DNA"/>
</dbReference>
<feature type="compositionally biased region" description="Gly residues" evidence="1">
    <location>
        <begin position="26"/>
        <end position="37"/>
    </location>
</feature>
<feature type="region of interest" description="Disordered" evidence="1">
    <location>
        <begin position="282"/>
        <end position="303"/>
    </location>
</feature>
<feature type="compositionally biased region" description="Polar residues" evidence="1">
    <location>
        <begin position="283"/>
        <end position="303"/>
    </location>
</feature>
<protein>
    <submittedName>
        <fullName evidence="2">Uncharacterized protein</fullName>
    </submittedName>
</protein>
<feature type="compositionally biased region" description="Polar residues" evidence="1">
    <location>
        <begin position="46"/>
        <end position="60"/>
    </location>
</feature>
<feature type="region of interest" description="Disordered" evidence="1">
    <location>
        <begin position="98"/>
        <end position="123"/>
    </location>
</feature>
<keyword evidence="3" id="KW-1185">Reference proteome</keyword>
<dbReference type="Proteomes" id="UP001292094">
    <property type="component" value="Unassembled WGS sequence"/>
</dbReference>
<evidence type="ECO:0000313" key="2">
    <source>
        <dbReference type="EMBL" id="KAK4291120.1"/>
    </source>
</evidence>
<accession>A0AAE1NJD3</accession>
<gene>
    <name evidence="2" type="ORF">Pmani_036028</name>
</gene>
<feature type="region of interest" description="Disordered" evidence="1">
    <location>
        <begin position="1"/>
        <end position="60"/>
    </location>
</feature>
<comment type="caution">
    <text evidence="2">The sequence shown here is derived from an EMBL/GenBank/DDBJ whole genome shotgun (WGS) entry which is preliminary data.</text>
</comment>
<organism evidence="2 3">
    <name type="scientific">Petrolisthes manimaculis</name>
    <dbReference type="NCBI Taxonomy" id="1843537"/>
    <lineage>
        <taxon>Eukaryota</taxon>
        <taxon>Metazoa</taxon>
        <taxon>Ecdysozoa</taxon>
        <taxon>Arthropoda</taxon>
        <taxon>Crustacea</taxon>
        <taxon>Multicrustacea</taxon>
        <taxon>Malacostraca</taxon>
        <taxon>Eumalacostraca</taxon>
        <taxon>Eucarida</taxon>
        <taxon>Decapoda</taxon>
        <taxon>Pleocyemata</taxon>
        <taxon>Anomura</taxon>
        <taxon>Galatheoidea</taxon>
        <taxon>Porcellanidae</taxon>
        <taxon>Petrolisthes</taxon>
    </lineage>
</organism>
<proteinExistence type="predicted"/>
<feature type="compositionally biased region" description="Polar residues" evidence="1">
    <location>
        <begin position="1"/>
        <end position="24"/>
    </location>
</feature>
<feature type="compositionally biased region" description="Polar residues" evidence="1">
    <location>
        <begin position="98"/>
        <end position="107"/>
    </location>
</feature>
<name>A0AAE1NJD3_9EUCA</name>
<dbReference type="AlphaFoldDB" id="A0AAE1NJD3"/>
<sequence>MGLQAQLTQGPLASSAPDSSNTGREVSGGGNSNGGKGNVTRRFGTMNGSSMNGTNNRGSVSGASKVLSNLIRSGTGTINSKSITITLKSNAEVTANSDKMADTSKTTTVKKERDIRSGSVGGTSKILNNNMNISITKVPSTKTISTKIPIVNTSYTKIPNNNRKLNKPPPGLSRIPSLGGSEMTSGSHISGLSCSIVTKASRMPSLIKMTTSNNRFPQGTPRYSQSSNSRIFVNKEPVVTSHVSGTTTRLSMDISSTTGTMRNEMTTGESVSGGEGTLPSAVISGSRTNNTNKVTTNMDVSPYHTSNIPSPATIVHGVLNNCNRISPTSDDPLPIDMTSLSNRIPLDIMEELTGTTTRLSIPTSNELAALCSNDSALVSDESTALPSFSLCFQPTSSSPSSDLTEMGSKLAMQDVHEALFRQGYEMGSIVDSVRKNMLA</sequence>
<evidence type="ECO:0000313" key="3">
    <source>
        <dbReference type="Proteomes" id="UP001292094"/>
    </source>
</evidence>